<protein>
    <submittedName>
        <fullName evidence="7">Putative lipoprotein</fullName>
    </submittedName>
</protein>
<accession>A0A4R8ISG4</accession>
<comment type="subcellular location">
    <subcellularLocation>
        <location evidence="1">Cell outer membrane</location>
        <topology evidence="1">Lipid-anchor</topology>
    </subcellularLocation>
</comment>
<name>A0A4R8ISG4_9GAMM</name>
<keyword evidence="8" id="KW-1185">Reference proteome</keyword>
<evidence type="ECO:0000256" key="6">
    <source>
        <dbReference type="ARBA" id="ARBA00023288"/>
    </source>
</evidence>
<evidence type="ECO:0000256" key="3">
    <source>
        <dbReference type="ARBA" id="ARBA00023136"/>
    </source>
</evidence>
<evidence type="ECO:0000256" key="2">
    <source>
        <dbReference type="ARBA" id="ARBA00022729"/>
    </source>
</evidence>
<dbReference type="InterPro" id="IPR032831">
    <property type="entry name" value="LptM_cons"/>
</dbReference>
<organism evidence="7 8">
    <name type="scientific">Thiohalophilus thiocyanatoxydans</name>
    <dbReference type="NCBI Taxonomy" id="381308"/>
    <lineage>
        <taxon>Bacteria</taxon>
        <taxon>Pseudomonadati</taxon>
        <taxon>Pseudomonadota</taxon>
        <taxon>Gammaproteobacteria</taxon>
        <taxon>Thiohalomonadales</taxon>
        <taxon>Thiohalophilaceae</taxon>
        <taxon>Thiohalophilus</taxon>
    </lineage>
</organism>
<gene>
    <name evidence="7" type="ORF">EDC23_0353</name>
</gene>
<dbReference type="EMBL" id="SOQX01000001">
    <property type="protein sequence ID" value="TDY03982.1"/>
    <property type="molecule type" value="Genomic_DNA"/>
</dbReference>
<sequence>MRFCWPQTLFILLVIVLGVSSMLSGCGKKGPLYLPDEQQQTRQDS</sequence>
<keyword evidence="4" id="KW-0564">Palmitate</keyword>
<dbReference type="OrthoDB" id="8550022at2"/>
<evidence type="ECO:0000313" key="7">
    <source>
        <dbReference type="EMBL" id="TDY03982.1"/>
    </source>
</evidence>
<evidence type="ECO:0000256" key="4">
    <source>
        <dbReference type="ARBA" id="ARBA00023139"/>
    </source>
</evidence>
<dbReference type="PROSITE" id="PS51257">
    <property type="entry name" value="PROKAR_LIPOPROTEIN"/>
    <property type="match status" value="1"/>
</dbReference>
<dbReference type="Pfam" id="PF13627">
    <property type="entry name" value="LptM_cons"/>
    <property type="match status" value="1"/>
</dbReference>
<dbReference type="RefSeq" id="WP_134080545.1">
    <property type="nucleotide sequence ID" value="NZ_SOQX01000001.1"/>
</dbReference>
<evidence type="ECO:0000256" key="5">
    <source>
        <dbReference type="ARBA" id="ARBA00023237"/>
    </source>
</evidence>
<proteinExistence type="predicted"/>
<comment type="caution">
    <text evidence="7">The sequence shown here is derived from an EMBL/GenBank/DDBJ whole genome shotgun (WGS) entry which is preliminary data.</text>
</comment>
<keyword evidence="6 7" id="KW-0449">Lipoprotein</keyword>
<keyword evidence="2" id="KW-0732">Signal</keyword>
<evidence type="ECO:0000256" key="1">
    <source>
        <dbReference type="ARBA" id="ARBA00004459"/>
    </source>
</evidence>
<dbReference type="AlphaFoldDB" id="A0A4R8ISG4"/>
<keyword evidence="5" id="KW-0998">Cell outer membrane</keyword>
<evidence type="ECO:0000313" key="8">
    <source>
        <dbReference type="Proteomes" id="UP000294914"/>
    </source>
</evidence>
<dbReference type="Proteomes" id="UP000294914">
    <property type="component" value="Unassembled WGS sequence"/>
</dbReference>
<dbReference type="NCBIfam" id="NF047847">
    <property type="entry name" value="SS_mature_LptM"/>
    <property type="match status" value="1"/>
</dbReference>
<reference evidence="7 8" key="1">
    <citation type="submission" date="2019-03" db="EMBL/GenBank/DDBJ databases">
        <title>Genomic Encyclopedia of Type Strains, Phase IV (KMG-IV): sequencing the most valuable type-strain genomes for metagenomic binning, comparative biology and taxonomic classification.</title>
        <authorList>
            <person name="Goeker M."/>
        </authorList>
    </citation>
    <scope>NUCLEOTIDE SEQUENCE [LARGE SCALE GENOMIC DNA]</scope>
    <source>
        <strain evidence="7 8">DSM 16326</strain>
    </source>
</reference>
<dbReference type="GO" id="GO:0009279">
    <property type="term" value="C:cell outer membrane"/>
    <property type="evidence" value="ECO:0007669"/>
    <property type="project" value="UniProtKB-SubCell"/>
</dbReference>
<keyword evidence="3" id="KW-0472">Membrane</keyword>